<dbReference type="AlphaFoldDB" id="A0A8F6TU19"/>
<protein>
    <recommendedName>
        <fullName evidence="4">Tat pathway signal sequence domain protein</fullName>
    </recommendedName>
</protein>
<evidence type="ECO:0000313" key="3">
    <source>
        <dbReference type="Proteomes" id="UP000825009"/>
    </source>
</evidence>
<dbReference type="Proteomes" id="UP000825009">
    <property type="component" value="Chromosome"/>
</dbReference>
<proteinExistence type="predicted"/>
<keyword evidence="3" id="KW-1185">Reference proteome</keyword>
<feature type="chain" id="PRO_5034825166" description="Tat pathway signal sequence domain protein" evidence="1">
    <location>
        <begin position="23"/>
        <end position="142"/>
    </location>
</feature>
<gene>
    <name evidence="2" type="ORF">KYE46_13565</name>
</gene>
<dbReference type="KEGG" id="gce:KYE46_13565"/>
<name>A0A8F6TU19_9RHOB</name>
<evidence type="ECO:0000313" key="2">
    <source>
        <dbReference type="EMBL" id="QXT38952.1"/>
    </source>
</evidence>
<evidence type="ECO:0000256" key="1">
    <source>
        <dbReference type="SAM" id="SignalP"/>
    </source>
</evidence>
<accession>A0A8F6TU19</accession>
<dbReference type="RefSeq" id="WP_219001181.1">
    <property type="nucleotide sequence ID" value="NZ_CP079194.1"/>
</dbReference>
<keyword evidence="1" id="KW-0732">Signal</keyword>
<evidence type="ECO:0008006" key="4">
    <source>
        <dbReference type="Google" id="ProtNLM"/>
    </source>
</evidence>
<reference evidence="2 3" key="1">
    <citation type="submission" date="2021-07" db="EMBL/GenBank/DDBJ databases">
        <title>A novel Jannaschia species isolated from marine dinoflagellate Ceratoperidinium margalefii.</title>
        <authorList>
            <person name="Jiang Y."/>
            <person name="Li Z."/>
        </authorList>
    </citation>
    <scope>NUCLEOTIDE SEQUENCE [LARGE SCALE GENOMIC DNA]</scope>
    <source>
        <strain evidence="2 3">J12C1-MA-4</strain>
    </source>
</reference>
<organism evidence="2 3">
    <name type="scientific">Gymnodinialimonas ceratoperidinii</name>
    <dbReference type="NCBI Taxonomy" id="2856823"/>
    <lineage>
        <taxon>Bacteria</taxon>
        <taxon>Pseudomonadati</taxon>
        <taxon>Pseudomonadota</taxon>
        <taxon>Alphaproteobacteria</taxon>
        <taxon>Rhodobacterales</taxon>
        <taxon>Paracoccaceae</taxon>
        <taxon>Gymnodinialimonas</taxon>
    </lineage>
</organism>
<sequence>MKRQLTATLLALAMALPLGAMAQDSSGALVVELNRVVPLDNACRLTFLAQNNMDRDVASIVFETVLFDTSGGVERLTLFDLGDLPTARPRVREFDMAGLACADLGRILFNGVDACEGEGVDPETCQAALSPVSRVDGVEVIG</sequence>
<feature type="signal peptide" evidence="1">
    <location>
        <begin position="1"/>
        <end position="22"/>
    </location>
</feature>
<dbReference type="EMBL" id="CP079194">
    <property type="protein sequence ID" value="QXT38952.1"/>
    <property type="molecule type" value="Genomic_DNA"/>
</dbReference>